<protein>
    <recommendedName>
        <fullName evidence="3">Ig-like domain-containing protein</fullName>
    </recommendedName>
</protein>
<gene>
    <name evidence="4" type="ORF">g.35215</name>
</gene>
<dbReference type="Pfam" id="PF00047">
    <property type="entry name" value="ig"/>
    <property type="match status" value="1"/>
</dbReference>
<evidence type="ECO:0000256" key="1">
    <source>
        <dbReference type="SAM" id="MobiDB-lite"/>
    </source>
</evidence>
<dbReference type="SUPFAM" id="SSF48726">
    <property type="entry name" value="Immunoglobulin"/>
    <property type="match status" value="1"/>
</dbReference>
<proteinExistence type="predicted"/>
<dbReference type="Gene3D" id="2.60.40.10">
    <property type="entry name" value="Immunoglobulins"/>
    <property type="match status" value="1"/>
</dbReference>
<reference evidence="4" key="1">
    <citation type="submission" date="2015-11" db="EMBL/GenBank/DDBJ databases">
        <title>De novo transcriptome assembly of four potential Pierce s Disease insect vectors from Arizona vineyards.</title>
        <authorList>
            <person name="Tassone E.E."/>
        </authorList>
    </citation>
    <scope>NUCLEOTIDE SEQUENCE</scope>
</reference>
<keyword evidence="2" id="KW-0472">Membrane</keyword>
<dbReference type="EMBL" id="GEBQ01013495">
    <property type="protein sequence ID" value="JAT26482.1"/>
    <property type="molecule type" value="Transcribed_RNA"/>
</dbReference>
<dbReference type="InterPro" id="IPR013783">
    <property type="entry name" value="Ig-like_fold"/>
</dbReference>
<dbReference type="CDD" id="cd00096">
    <property type="entry name" value="Ig"/>
    <property type="match status" value="1"/>
</dbReference>
<dbReference type="PROSITE" id="PS50835">
    <property type="entry name" value="IG_LIKE"/>
    <property type="match status" value="1"/>
</dbReference>
<evidence type="ECO:0000313" key="4">
    <source>
        <dbReference type="EMBL" id="JAT26482.1"/>
    </source>
</evidence>
<organism evidence="4">
    <name type="scientific">Graphocephala atropunctata</name>
    <dbReference type="NCBI Taxonomy" id="36148"/>
    <lineage>
        <taxon>Eukaryota</taxon>
        <taxon>Metazoa</taxon>
        <taxon>Ecdysozoa</taxon>
        <taxon>Arthropoda</taxon>
        <taxon>Hexapoda</taxon>
        <taxon>Insecta</taxon>
        <taxon>Pterygota</taxon>
        <taxon>Neoptera</taxon>
        <taxon>Paraneoptera</taxon>
        <taxon>Hemiptera</taxon>
        <taxon>Auchenorrhyncha</taxon>
        <taxon>Membracoidea</taxon>
        <taxon>Cicadellidae</taxon>
        <taxon>Cicadellinae</taxon>
        <taxon>Cicadellini</taxon>
        <taxon>Graphocephala</taxon>
    </lineage>
</organism>
<dbReference type="AlphaFoldDB" id="A0A1B6LS03"/>
<accession>A0A1B6LS03</accession>
<evidence type="ECO:0000256" key="2">
    <source>
        <dbReference type="SAM" id="Phobius"/>
    </source>
</evidence>
<dbReference type="InterPro" id="IPR036179">
    <property type="entry name" value="Ig-like_dom_sf"/>
</dbReference>
<evidence type="ECO:0000259" key="3">
    <source>
        <dbReference type="PROSITE" id="PS50835"/>
    </source>
</evidence>
<feature type="transmembrane region" description="Helical" evidence="2">
    <location>
        <begin position="120"/>
        <end position="145"/>
    </location>
</feature>
<dbReference type="InterPro" id="IPR007110">
    <property type="entry name" value="Ig-like_dom"/>
</dbReference>
<dbReference type="InterPro" id="IPR013151">
    <property type="entry name" value="Immunoglobulin_dom"/>
</dbReference>
<sequence>MCTAYNKHGSNTQTTFFNVLYKPECGITQTEVSGKVVLICTATANPAEVDFTWKVKNENETIEDNVEKVGLQSFLTLETRVENVRTYLCYANNSVGSSIPCERDVTGNVGWWHRFENENLMILLAVIAGTILMVIIICIIIIIVCRRKRAADKCPNPSATKDKSDLNSSPSDALLQTDPDNKAFYENLPFHGMQNPPNKPFRPEFSDLDYADVDYRSYGPINYKAASIYAAQRGNQPDDDEELL</sequence>
<keyword evidence="2" id="KW-1133">Transmembrane helix</keyword>
<feature type="domain" description="Ig-like" evidence="3">
    <location>
        <begin position="23"/>
        <end position="106"/>
    </location>
</feature>
<name>A0A1B6LS03_9HEMI</name>
<keyword evidence="2" id="KW-0812">Transmembrane</keyword>
<feature type="region of interest" description="Disordered" evidence="1">
    <location>
        <begin position="154"/>
        <end position="177"/>
    </location>
</feature>